<name>A0A8T2SMD6_CERRI</name>
<protein>
    <recommendedName>
        <fullName evidence="4">LysM domain-containing protein</fullName>
    </recommendedName>
</protein>
<evidence type="ECO:0000313" key="3">
    <source>
        <dbReference type="Proteomes" id="UP000825935"/>
    </source>
</evidence>
<evidence type="ECO:0008006" key="4">
    <source>
        <dbReference type="Google" id="ProtNLM"/>
    </source>
</evidence>
<comment type="caution">
    <text evidence="2">The sequence shown here is derived from an EMBL/GenBank/DDBJ whole genome shotgun (WGS) entry which is preliminary data.</text>
</comment>
<dbReference type="AlphaFoldDB" id="A0A8T2SMD6"/>
<evidence type="ECO:0000256" key="1">
    <source>
        <dbReference type="SAM" id="SignalP"/>
    </source>
</evidence>
<dbReference type="OMA" id="KMETRRM"/>
<feature type="chain" id="PRO_5035886973" description="LysM domain-containing protein" evidence="1">
    <location>
        <begin position="30"/>
        <end position="104"/>
    </location>
</feature>
<keyword evidence="3" id="KW-1185">Reference proteome</keyword>
<feature type="signal peptide" evidence="1">
    <location>
        <begin position="1"/>
        <end position="29"/>
    </location>
</feature>
<gene>
    <name evidence="2" type="ORF">KP509_19G057500</name>
</gene>
<dbReference type="EMBL" id="CM035424">
    <property type="protein sequence ID" value="KAH7352671.1"/>
    <property type="molecule type" value="Genomic_DNA"/>
</dbReference>
<dbReference type="PANTHER" id="PTHR33648">
    <property type="entry name" value="EMBRYO SAC 1"/>
    <property type="match status" value="1"/>
</dbReference>
<dbReference type="Proteomes" id="UP000825935">
    <property type="component" value="Chromosome 19"/>
</dbReference>
<reference evidence="2" key="1">
    <citation type="submission" date="2021-08" db="EMBL/GenBank/DDBJ databases">
        <title>WGS assembly of Ceratopteris richardii.</title>
        <authorList>
            <person name="Marchant D.B."/>
            <person name="Chen G."/>
            <person name="Jenkins J."/>
            <person name="Shu S."/>
            <person name="Leebens-Mack J."/>
            <person name="Grimwood J."/>
            <person name="Schmutz J."/>
            <person name="Soltis P."/>
            <person name="Soltis D."/>
            <person name="Chen Z.-H."/>
        </authorList>
    </citation>
    <scope>NUCLEOTIDE SEQUENCE</scope>
    <source>
        <strain evidence="2">Whitten #5841</strain>
        <tissue evidence="2">Leaf</tissue>
    </source>
</reference>
<sequence>MARSKVSFGDLILLGLLLFLLLHVGGSECSKKMETRRMLIEPSDCPCREFYTVEEGETLQSISADCNAPFILLDNPHVQDADDVWPGLLLRLTCPSHVFLPLAR</sequence>
<dbReference type="PANTHER" id="PTHR33648:SF15">
    <property type="entry name" value="OS04G0572800 PROTEIN"/>
    <property type="match status" value="1"/>
</dbReference>
<keyword evidence="1" id="KW-0732">Signal</keyword>
<dbReference type="OrthoDB" id="1417267at2759"/>
<evidence type="ECO:0000313" key="2">
    <source>
        <dbReference type="EMBL" id="KAH7352671.1"/>
    </source>
</evidence>
<organism evidence="2 3">
    <name type="scientific">Ceratopteris richardii</name>
    <name type="common">Triangle waterfern</name>
    <dbReference type="NCBI Taxonomy" id="49495"/>
    <lineage>
        <taxon>Eukaryota</taxon>
        <taxon>Viridiplantae</taxon>
        <taxon>Streptophyta</taxon>
        <taxon>Embryophyta</taxon>
        <taxon>Tracheophyta</taxon>
        <taxon>Polypodiopsida</taxon>
        <taxon>Polypodiidae</taxon>
        <taxon>Polypodiales</taxon>
        <taxon>Pteridineae</taxon>
        <taxon>Pteridaceae</taxon>
        <taxon>Parkerioideae</taxon>
        <taxon>Ceratopteris</taxon>
    </lineage>
</organism>
<proteinExistence type="predicted"/>
<accession>A0A8T2SMD6</accession>